<dbReference type="Pfam" id="PF13538">
    <property type="entry name" value="UvrD_C_2"/>
    <property type="match status" value="1"/>
</dbReference>
<dbReference type="InterPro" id="IPR027785">
    <property type="entry name" value="UvrD-like_helicase_C"/>
</dbReference>
<sequence>MSITPDEHPRLNASERSTYQALIDQLEPNDLVVPGQRVTDHLKDHEVDFVVAIEGAGIVCIEVKGGEVWHDGEAWRQIRGGRERTIHPVRQAREACYALRDFVEKDPRWTQGRLRWDHILVLPNTELPADFGLPDCPRWKVIDRTDLATLVDKLRYVLLKQELDRPLLTKEGIGQLAAALSGRGLPQRDVVARALANEDAADALTEHQAVILDAIRLLNRVEVRGGAGSGKTFLAMEQTRRLAQRGQRVALVCYSHGLASYLERVSATWPRRQQPAYVGEFHALGVQWGAPEGPDEALRTEETVQFWEHDLPLQMAELAAQLEPGHRFDAIVVDEAQDFADAWWDPLLAALKDPDESGLYVFTDEGQRVFDRHGSPPVPLVPLILDHNLRNTRQIANAFQPLVDHPMRYLGGEGPAVTFIPCAREEAMDAGDDQIELLLEQGWRPEDLALLTTGSRHPEQAERQKNGNKAYWDTFWDTDQVFYGHVLGFKGLERRCVVLVVNETGKFERSRERLYVGLSRARDQLVVCGDPDFIREVGGPDLVRRLNVPDG</sequence>
<comment type="caution">
    <text evidence="3">The sequence shown here is derived from an EMBL/GenBank/DDBJ whole genome shotgun (WGS) entry which is preliminary data.</text>
</comment>
<dbReference type="Pfam" id="PF08378">
    <property type="entry name" value="NERD"/>
    <property type="match status" value="1"/>
</dbReference>
<dbReference type="PANTHER" id="PTHR11070:SF2">
    <property type="entry name" value="ATP-DEPENDENT DNA HELICASE SRS2"/>
    <property type="match status" value="1"/>
</dbReference>
<dbReference type="GO" id="GO:0005524">
    <property type="term" value="F:ATP binding"/>
    <property type="evidence" value="ECO:0007669"/>
    <property type="project" value="InterPro"/>
</dbReference>
<reference evidence="3 4" key="1">
    <citation type="submission" date="2012-10" db="EMBL/GenBank/DDBJ databases">
        <title>The draft sequence of the Mycobacterium pheli genome.</title>
        <authorList>
            <person name="Pettersson B.M.F."/>
            <person name="Das S."/>
            <person name="Dasgupta S."/>
            <person name="Bhattacharya A."/>
            <person name="Kirsebom L.A."/>
        </authorList>
    </citation>
    <scope>NUCLEOTIDE SEQUENCE [LARGE SCALE GENOMIC DNA]</scope>
    <source>
        <strain evidence="3 4">CCUG 21000</strain>
    </source>
</reference>
<dbReference type="AlphaFoldDB" id="A0A5N5V755"/>
<dbReference type="Gene3D" id="3.40.50.300">
    <property type="entry name" value="P-loop containing nucleotide triphosphate hydrolases"/>
    <property type="match status" value="2"/>
</dbReference>
<name>A0A5N5V755_MYCPH</name>
<keyword evidence="4" id="KW-1185">Reference proteome</keyword>
<gene>
    <name evidence="3" type="ORF">MPHL21000_06360</name>
</gene>
<dbReference type="InterPro" id="IPR011528">
    <property type="entry name" value="NERD"/>
</dbReference>
<evidence type="ECO:0000313" key="4">
    <source>
        <dbReference type="Proteomes" id="UP000325690"/>
    </source>
</evidence>
<dbReference type="GO" id="GO:0003677">
    <property type="term" value="F:DNA binding"/>
    <property type="evidence" value="ECO:0007669"/>
    <property type="project" value="InterPro"/>
</dbReference>
<dbReference type="GO" id="GO:0043138">
    <property type="term" value="F:3'-5' DNA helicase activity"/>
    <property type="evidence" value="ECO:0007669"/>
    <property type="project" value="TreeGrafter"/>
</dbReference>
<dbReference type="SUPFAM" id="SSF52540">
    <property type="entry name" value="P-loop containing nucleoside triphosphate hydrolases"/>
    <property type="match status" value="1"/>
</dbReference>
<dbReference type="EMBL" id="ANBP01000006">
    <property type="protein sequence ID" value="KAB7757711.1"/>
    <property type="molecule type" value="Genomic_DNA"/>
</dbReference>
<dbReference type="PANTHER" id="PTHR11070">
    <property type="entry name" value="UVRD / RECB / PCRA DNA HELICASE FAMILY MEMBER"/>
    <property type="match status" value="1"/>
</dbReference>
<proteinExistence type="predicted"/>
<evidence type="ECO:0000259" key="1">
    <source>
        <dbReference type="Pfam" id="PF08378"/>
    </source>
</evidence>
<dbReference type="RefSeq" id="WP_061482739.1">
    <property type="nucleotide sequence ID" value="NZ_ANBO01000042.1"/>
</dbReference>
<dbReference type="InterPro" id="IPR027417">
    <property type="entry name" value="P-loop_NTPase"/>
</dbReference>
<evidence type="ECO:0000313" key="3">
    <source>
        <dbReference type="EMBL" id="KAB7757711.1"/>
    </source>
</evidence>
<evidence type="ECO:0000259" key="2">
    <source>
        <dbReference type="Pfam" id="PF13538"/>
    </source>
</evidence>
<organism evidence="3 4">
    <name type="scientific">Mycolicibacterium phlei DSM 43239 = CCUG 21000</name>
    <dbReference type="NCBI Taxonomy" id="1226750"/>
    <lineage>
        <taxon>Bacteria</taxon>
        <taxon>Bacillati</taxon>
        <taxon>Actinomycetota</taxon>
        <taxon>Actinomycetes</taxon>
        <taxon>Mycobacteriales</taxon>
        <taxon>Mycobacteriaceae</taxon>
        <taxon>Mycolicibacterium</taxon>
    </lineage>
</organism>
<dbReference type="Proteomes" id="UP000325690">
    <property type="component" value="Unassembled WGS sequence"/>
</dbReference>
<accession>A0A5N5V755</accession>
<dbReference type="InterPro" id="IPR000212">
    <property type="entry name" value="DNA_helicase_UvrD/REP"/>
</dbReference>
<feature type="domain" description="UvrD-like helicase C-terminal" evidence="2">
    <location>
        <begin position="489"/>
        <end position="527"/>
    </location>
</feature>
<protein>
    <submittedName>
        <fullName evidence="3">Nuclease</fullName>
    </submittedName>
</protein>
<dbReference type="GeneID" id="74301487"/>
<feature type="domain" description="NERD" evidence="1">
    <location>
        <begin position="13"/>
        <end position="110"/>
    </location>
</feature>
<dbReference type="GO" id="GO:0000725">
    <property type="term" value="P:recombinational repair"/>
    <property type="evidence" value="ECO:0007669"/>
    <property type="project" value="TreeGrafter"/>
</dbReference>